<feature type="chain" id="PRO_5035440483" evidence="1">
    <location>
        <begin position="22"/>
        <end position="157"/>
    </location>
</feature>
<proteinExistence type="evidence at transcript level"/>
<feature type="signal peptide" evidence="1">
    <location>
        <begin position="1"/>
        <end position="21"/>
    </location>
</feature>
<dbReference type="EMBL" id="MW291551">
    <property type="protein sequence ID" value="UDO48204.1"/>
    <property type="molecule type" value="mRNA"/>
</dbReference>
<sequence length="157" mass="18581">MLYQWCTFLFVCNYIFLFVNCEEETPNFFLTAAKSVPRIGRSNKANSDFEKFFLKASKSVPRIGRRNENSPMPFDDPGKDMNQKHYKSPFVCLPDPTWSEIADRYEYDPELFSNPAYLTQLEEMLGDDPNVYEWDKVRVKRKVPGRFAMKQNNIYKM</sequence>
<reference evidence="2" key="1">
    <citation type="submission" date="2020-11" db="EMBL/GenBank/DDBJ databases">
        <authorList>
            <person name="Guo S."/>
            <person name="Zhong T."/>
            <person name="Wu Q.W."/>
            <person name="Jones K.K."/>
            <person name="Liu W."/>
            <person name="Zhu F."/>
            <person name="Wang X.P."/>
        </authorList>
    </citation>
    <scope>NUCLEOTIDE SEQUENCE</scope>
</reference>
<name>A0A8K1PII0_9CUCU</name>
<accession>A0A8K1PII0</accession>
<dbReference type="AlphaFoldDB" id="A0A8K1PII0"/>
<protein>
    <submittedName>
        <fullName evidence="2">Ecdysis triggering hormone</fullName>
    </submittedName>
</protein>
<evidence type="ECO:0000256" key="1">
    <source>
        <dbReference type="SAM" id="SignalP"/>
    </source>
</evidence>
<keyword evidence="1" id="KW-0732">Signal</keyword>
<organism evidence="2">
    <name type="scientific">Colaphellus bowringi</name>
    <dbReference type="NCBI Taxonomy" id="561076"/>
    <lineage>
        <taxon>Eukaryota</taxon>
        <taxon>Metazoa</taxon>
        <taxon>Ecdysozoa</taxon>
        <taxon>Arthropoda</taxon>
        <taxon>Hexapoda</taxon>
        <taxon>Insecta</taxon>
        <taxon>Pterygota</taxon>
        <taxon>Neoptera</taxon>
        <taxon>Endopterygota</taxon>
        <taxon>Coleoptera</taxon>
        <taxon>Polyphaga</taxon>
        <taxon>Cucujiformia</taxon>
        <taxon>Chrysomeloidea</taxon>
        <taxon>Chrysomelidae</taxon>
        <taxon>Chrysomelinae</taxon>
        <taxon>Chrysomelini</taxon>
        <taxon>Colaphellus</taxon>
    </lineage>
</organism>
<evidence type="ECO:0000313" key="2">
    <source>
        <dbReference type="EMBL" id="UDO48204.1"/>
    </source>
</evidence>